<keyword evidence="8" id="KW-1185">Reference proteome</keyword>
<proteinExistence type="inferred from homology"/>
<gene>
    <name evidence="7" type="ORF">EI290_13015</name>
</gene>
<feature type="region of interest" description="Disordered" evidence="4">
    <location>
        <begin position="327"/>
        <end position="347"/>
    </location>
</feature>
<reference evidence="7 8" key="1">
    <citation type="submission" date="2018-12" db="EMBL/GenBank/DDBJ databases">
        <authorList>
            <person name="Feng G."/>
            <person name="Zhu H."/>
        </authorList>
    </citation>
    <scope>NUCLEOTIDE SEQUENCE [LARGE SCALE GENOMIC DNA]</scope>
    <source>
        <strain evidence="7 8">9PBR-2</strain>
    </source>
</reference>
<accession>A0A3R9LZ43</accession>
<feature type="domain" description="CBM6" evidence="6">
    <location>
        <begin position="628"/>
        <end position="750"/>
    </location>
</feature>
<dbReference type="PROSITE" id="PS50915">
    <property type="entry name" value="CRYSTALLIN_BETA_GAMMA"/>
    <property type="match status" value="1"/>
</dbReference>
<dbReference type="Pfam" id="PF03422">
    <property type="entry name" value="CBM_6"/>
    <property type="match status" value="1"/>
</dbReference>
<dbReference type="Gene3D" id="2.60.20.10">
    <property type="entry name" value="Crystallins"/>
    <property type="match status" value="1"/>
</dbReference>
<dbReference type="AlphaFoldDB" id="A0A3R9LZ43"/>
<dbReference type="EMBL" id="RWIS01000008">
    <property type="protein sequence ID" value="RSK31745.1"/>
    <property type="molecule type" value="Genomic_DNA"/>
</dbReference>
<dbReference type="SUPFAM" id="SSF49785">
    <property type="entry name" value="Galactose-binding domain-like"/>
    <property type="match status" value="1"/>
</dbReference>
<organism evidence="7 8">
    <name type="scientific">Hymenobacter metallilatus</name>
    <dbReference type="NCBI Taxonomy" id="2493666"/>
    <lineage>
        <taxon>Bacteria</taxon>
        <taxon>Pseudomonadati</taxon>
        <taxon>Bacteroidota</taxon>
        <taxon>Cytophagia</taxon>
        <taxon>Cytophagales</taxon>
        <taxon>Hymenobacteraceae</taxon>
        <taxon>Hymenobacter</taxon>
    </lineage>
</organism>
<feature type="compositionally biased region" description="Basic and acidic residues" evidence="4">
    <location>
        <begin position="330"/>
        <end position="340"/>
    </location>
</feature>
<dbReference type="InterPro" id="IPR001064">
    <property type="entry name" value="Beta/gamma_crystallin"/>
</dbReference>
<dbReference type="Proteomes" id="UP000280066">
    <property type="component" value="Unassembled WGS sequence"/>
</dbReference>
<dbReference type="Gene3D" id="2.60.120.260">
    <property type="entry name" value="Galactose-binding domain-like"/>
    <property type="match status" value="1"/>
</dbReference>
<evidence type="ECO:0000313" key="8">
    <source>
        <dbReference type="Proteomes" id="UP000280066"/>
    </source>
</evidence>
<evidence type="ECO:0000256" key="2">
    <source>
        <dbReference type="ARBA" id="ARBA00022729"/>
    </source>
</evidence>
<evidence type="ECO:0000256" key="3">
    <source>
        <dbReference type="ARBA" id="ARBA00022737"/>
    </source>
</evidence>
<keyword evidence="2" id="KW-0732">Signal</keyword>
<dbReference type="Gene3D" id="2.60.120.380">
    <property type="match status" value="1"/>
</dbReference>
<dbReference type="SMART" id="SM00247">
    <property type="entry name" value="XTALbg"/>
    <property type="match status" value="1"/>
</dbReference>
<sequence>MEPGTGPSGCISCPAEYPTTTILHVMKKLYSYGMGAALLLSGLAAPAQNRPAAPAFSLGSRQALVRQLQAQVAADIAQRAVPTVELRVAASQIFSGKVNHRQDLGKTGALLAGEIQGVPNSSFVLRMDDQGVEGNIVLKNTRQAYTYTADRQGNVVVQQVDIHKVICLDYDKPAGYQEPAGAGTAANRAAVVSLQSYPGARGCILLDVDGYALPAGTGWNNGNAYNAPSANMTDANVQAMWELVSEDFRPFHVNVTTDENVFNSYPKNMRMRCVVSPGSGSTIAPGAGGVAYLTSFRYNDDTPCWVFMSDPKSGGEAASHEVGHTLGLSHDGRLNPKEEYTTNSNNPNTVWAPIMGAGYYKPVTHWSRGEYSSASQTEDDLVIMAGATYNLGYRADDHSNAVSGATALARNGNSLSGGGLIERTADQDYFSFSTGGGTVNLSVNTVGRYGNLDIVARLFTGSGGLIGTFYTGGGGNLNVSLSANLGAGTYYLQIDGTSSGNPATDGYSDYGSLGSFSISGSAPAGGAAGEATVYKDCNYTGTAVPLPVGDYSLAALQSRGILNDDISSLRVNSGYEVVLYENDTYSGASLTVGSAGNSCLVNNALGASNWNDKTTSLRVRTAAAAFSRQLEAEAANVNNGMTVEACTDAGGGQNMGYVDAGDYLVWNNINFPTTGTYTIEYRVASGASGGTISADLNAGAIQFGNTAIPATGGWQSWTTVSKTVTLNAGTYNFGIYAQSGGWNLNWVRITRAGAARMATAEATTKEQADATDAVEVYPNPVTDRLLLRAAHSLTGSQYQILDSWGRTVLSGAGATHGIDVSGLQPGMYVLRLLSAGNKPVTRRFQK</sequence>
<comment type="similarity">
    <text evidence="1">Belongs to the beta/gamma-crystallin family.</text>
</comment>
<dbReference type="SUPFAM" id="SSF49695">
    <property type="entry name" value="gamma-Crystallin-like"/>
    <property type="match status" value="1"/>
</dbReference>
<comment type="caution">
    <text evidence="7">The sequence shown here is derived from an EMBL/GenBank/DDBJ whole genome shotgun (WGS) entry which is preliminary data.</text>
</comment>
<evidence type="ECO:0000313" key="7">
    <source>
        <dbReference type="EMBL" id="RSK31745.1"/>
    </source>
</evidence>
<dbReference type="SMART" id="SM00606">
    <property type="entry name" value="CBD_IV"/>
    <property type="match status" value="1"/>
</dbReference>
<keyword evidence="3" id="KW-0677">Repeat</keyword>
<evidence type="ECO:0000259" key="5">
    <source>
        <dbReference type="PROSITE" id="PS50915"/>
    </source>
</evidence>
<dbReference type="PROSITE" id="PS51175">
    <property type="entry name" value="CBM6"/>
    <property type="match status" value="1"/>
</dbReference>
<dbReference type="Pfam" id="PF18962">
    <property type="entry name" value="Por_Secre_tail"/>
    <property type="match status" value="1"/>
</dbReference>
<dbReference type="CDD" id="cd04080">
    <property type="entry name" value="CBM6_cellulase-like"/>
    <property type="match status" value="1"/>
</dbReference>
<protein>
    <submittedName>
        <fullName evidence="7">Carbohydrate-binding protein</fullName>
    </submittedName>
</protein>
<name>A0A3R9LZ43_9BACT</name>
<evidence type="ECO:0000259" key="6">
    <source>
        <dbReference type="PROSITE" id="PS51175"/>
    </source>
</evidence>
<evidence type="ECO:0000256" key="1">
    <source>
        <dbReference type="ARBA" id="ARBA00009646"/>
    </source>
</evidence>
<dbReference type="OrthoDB" id="954626at2"/>
<dbReference type="InterPro" id="IPR008979">
    <property type="entry name" value="Galactose-bd-like_sf"/>
</dbReference>
<evidence type="ECO:0000256" key="4">
    <source>
        <dbReference type="SAM" id="MobiDB-lite"/>
    </source>
</evidence>
<dbReference type="NCBIfam" id="TIGR04183">
    <property type="entry name" value="Por_Secre_tail"/>
    <property type="match status" value="1"/>
</dbReference>
<dbReference type="SUPFAM" id="SSF55486">
    <property type="entry name" value="Metalloproteases ('zincins'), catalytic domain"/>
    <property type="match status" value="1"/>
</dbReference>
<dbReference type="GO" id="GO:0030246">
    <property type="term" value="F:carbohydrate binding"/>
    <property type="evidence" value="ECO:0007669"/>
    <property type="project" value="InterPro"/>
</dbReference>
<dbReference type="InterPro" id="IPR005084">
    <property type="entry name" value="CBM6"/>
</dbReference>
<dbReference type="InterPro" id="IPR011024">
    <property type="entry name" value="G_crystallin-like"/>
</dbReference>
<dbReference type="InterPro" id="IPR026444">
    <property type="entry name" value="Secre_tail"/>
</dbReference>
<dbReference type="InterPro" id="IPR006584">
    <property type="entry name" value="Cellulose-bd_IV"/>
</dbReference>
<feature type="domain" description="Beta/gamma crystallin 'Greek key'" evidence="5">
    <location>
        <begin position="529"/>
        <end position="573"/>
    </location>
</feature>